<accession>A0A8X6TJ90</accession>
<evidence type="ECO:0000313" key="1">
    <source>
        <dbReference type="EMBL" id="GFT15555.1"/>
    </source>
</evidence>
<sequence>MNWGCWTADSFQLVQACDCGHPPQNPTSIALKKEGEFGPWPSAISTDNTCGTAVWDMKGKGLSRMENAVPLVFSYILRRTAWWETWHVTSSVCSHSRLCSQINCGGQQVGTVLTHSWNPHKSNISLDSAVFERDGRSLAGRRG</sequence>
<name>A0A8X6TJ90_NEPPI</name>
<gene>
    <name evidence="1" type="ORF">NPIL_273291</name>
</gene>
<evidence type="ECO:0000313" key="2">
    <source>
        <dbReference type="Proteomes" id="UP000887013"/>
    </source>
</evidence>
<protein>
    <submittedName>
        <fullName evidence="1">Uncharacterized protein</fullName>
    </submittedName>
</protein>
<dbReference type="Proteomes" id="UP000887013">
    <property type="component" value="Unassembled WGS sequence"/>
</dbReference>
<comment type="caution">
    <text evidence="1">The sequence shown here is derived from an EMBL/GenBank/DDBJ whole genome shotgun (WGS) entry which is preliminary data.</text>
</comment>
<proteinExistence type="predicted"/>
<organism evidence="1 2">
    <name type="scientific">Nephila pilipes</name>
    <name type="common">Giant wood spider</name>
    <name type="synonym">Nephila maculata</name>
    <dbReference type="NCBI Taxonomy" id="299642"/>
    <lineage>
        <taxon>Eukaryota</taxon>
        <taxon>Metazoa</taxon>
        <taxon>Ecdysozoa</taxon>
        <taxon>Arthropoda</taxon>
        <taxon>Chelicerata</taxon>
        <taxon>Arachnida</taxon>
        <taxon>Araneae</taxon>
        <taxon>Araneomorphae</taxon>
        <taxon>Entelegynae</taxon>
        <taxon>Araneoidea</taxon>
        <taxon>Nephilidae</taxon>
        <taxon>Nephila</taxon>
    </lineage>
</organism>
<dbReference type="AlphaFoldDB" id="A0A8X6TJ90"/>
<keyword evidence="2" id="KW-1185">Reference proteome</keyword>
<dbReference type="EMBL" id="BMAW01104638">
    <property type="protein sequence ID" value="GFT15555.1"/>
    <property type="molecule type" value="Genomic_DNA"/>
</dbReference>
<reference evidence="1" key="1">
    <citation type="submission" date="2020-08" db="EMBL/GenBank/DDBJ databases">
        <title>Multicomponent nature underlies the extraordinary mechanical properties of spider dragline silk.</title>
        <authorList>
            <person name="Kono N."/>
            <person name="Nakamura H."/>
            <person name="Mori M."/>
            <person name="Yoshida Y."/>
            <person name="Ohtoshi R."/>
            <person name="Malay A.D."/>
            <person name="Moran D.A.P."/>
            <person name="Tomita M."/>
            <person name="Numata K."/>
            <person name="Arakawa K."/>
        </authorList>
    </citation>
    <scope>NUCLEOTIDE SEQUENCE</scope>
</reference>